<feature type="transmembrane region" description="Helical" evidence="6">
    <location>
        <begin position="378"/>
        <end position="396"/>
    </location>
</feature>
<dbReference type="InterPro" id="IPR000731">
    <property type="entry name" value="SSD"/>
</dbReference>
<keyword evidence="3 6" id="KW-0812">Transmembrane</keyword>
<sequence>MPKRNLAARAGHWSARHRKTAIFGWLAFVVIAFVLGGAIGTNSLEPEDTGNGSSAVADKAIAAADFPDKADEQVLVTARDGGLKASDPQFRQGVDTVVAQLQKTKHVEEIASPYEQGNEGQISKGQDAALVTFSIKGDSDATDERVDSTLNATKAAQQQHPDLRIEQFGDASADKALSASLDDDFKRAEFLSLPITLIILIVAFGALVAAGVPLLLGITAVIGTLGLVAPISQIIPMEESAASVILLIGLAVGVDYSLFYLRRKMEERDAGRSSEAALEFAAATSGKAVLISGLTVLIAMAGMFIAGNAVFTSFAVGTMLVVAVAMLGSVTVLPAVISKLGDKVEKGRVPFIGRLRHRNHGESRVWNFVIDRSLRRPVLAVVLSAGFLLLLAYPALHMRTVNPGAAGLPHDLPIMQTYERIQDEFPGGPMPAIVAIQAKDVTTPEVQDGIKALIADASGPTSTIVSPNKEVAIVSIPLPGNGTDDASEAALATLRDKTIPATIDRVPGAEANVTGMTAGSKDFNDRMNSRLPFVFAFVLGLAFLLLLVTFRSIVIPLKAIVLNLLSVGAAYGVMTWIFQDGHLEGLLNFESVGGITSWLPLFMFVILFGLSMDYHVFILSRIREAFDRGESTEDAVAHGIKATAGVVTSAAIVMVAVFAIFATLSMIEFKQMGVGLAVAILLDATLVRAVLLPAAMKLLGERNWYLPRGLRWLPKWDHEPTPEPVHA</sequence>
<evidence type="ECO:0000256" key="5">
    <source>
        <dbReference type="ARBA" id="ARBA00023136"/>
    </source>
</evidence>
<keyword evidence="5 6" id="KW-0472">Membrane</keyword>
<feature type="transmembrane region" description="Helical" evidence="6">
    <location>
        <begin position="241"/>
        <end position="259"/>
    </location>
</feature>
<dbReference type="Pfam" id="PF03176">
    <property type="entry name" value="MMPL"/>
    <property type="match status" value="2"/>
</dbReference>
<evidence type="ECO:0000256" key="1">
    <source>
        <dbReference type="ARBA" id="ARBA00004651"/>
    </source>
</evidence>
<feature type="transmembrane region" description="Helical" evidence="6">
    <location>
        <begin position="21"/>
        <end position="39"/>
    </location>
</feature>
<feature type="transmembrane region" description="Helical" evidence="6">
    <location>
        <begin position="560"/>
        <end position="578"/>
    </location>
</feature>
<feature type="transmembrane region" description="Helical" evidence="6">
    <location>
        <begin position="190"/>
        <end position="209"/>
    </location>
</feature>
<evidence type="ECO:0000256" key="3">
    <source>
        <dbReference type="ARBA" id="ARBA00022692"/>
    </source>
</evidence>
<dbReference type="PANTHER" id="PTHR33406">
    <property type="entry name" value="MEMBRANE PROTEIN MJ1562-RELATED"/>
    <property type="match status" value="1"/>
</dbReference>
<protein>
    <submittedName>
        <fullName evidence="8">MMPL family transporter</fullName>
    </submittedName>
</protein>
<dbReference type="Gene3D" id="1.20.1640.10">
    <property type="entry name" value="Multidrug efflux transporter AcrB transmembrane domain"/>
    <property type="match status" value="2"/>
</dbReference>
<dbReference type="PROSITE" id="PS50156">
    <property type="entry name" value="SSD"/>
    <property type="match status" value="1"/>
</dbReference>
<comment type="subcellular location">
    <subcellularLocation>
        <location evidence="1">Cell membrane</location>
        <topology evidence="1">Multi-pass membrane protein</topology>
    </subcellularLocation>
</comment>
<keyword evidence="9" id="KW-1185">Reference proteome</keyword>
<evidence type="ECO:0000256" key="6">
    <source>
        <dbReference type="SAM" id="Phobius"/>
    </source>
</evidence>
<gene>
    <name evidence="8" type="ORF">OJ962_18275</name>
</gene>
<feature type="transmembrane region" description="Helical" evidence="6">
    <location>
        <begin position="531"/>
        <end position="548"/>
    </location>
</feature>
<feature type="transmembrane region" description="Helical" evidence="6">
    <location>
        <begin position="598"/>
        <end position="619"/>
    </location>
</feature>
<feature type="domain" description="SSD" evidence="7">
    <location>
        <begin position="199"/>
        <end position="339"/>
    </location>
</feature>
<evidence type="ECO:0000256" key="2">
    <source>
        <dbReference type="ARBA" id="ARBA00022475"/>
    </source>
</evidence>
<dbReference type="RefSeq" id="WP_202954329.1">
    <property type="nucleotide sequence ID" value="NZ_JAPCID010000026.1"/>
</dbReference>
<dbReference type="InterPro" id="IPR004869">
    <property type="entry name" value="MMPL_dom"/>
</dbReference>
<dbReference type="InterPro" id="IPR050545">
    <property type="entry name" value="Mycobact_MmpL"/>
</dbReference>
<evidence type="ECO:0000256" key="4">
    <source>
        <dbReference type="ARBA" id="ARBA00022989"/>
    </source>
</evidence>
<proteinExistence type="predicted"/>
<dbReference type="PANTHER" id="PTHR33406:SF13">
    <property type="entry name" value="MEMBRANE PROTEIN YDFJ"/>
    <property type="match status" value="1"/>
</dbReference>
<feature type="transmembrane region" description="Helical" evidence="6">
    <location>
        <begin position="640"/>
        <end position="667"/>
    </location>
</feature>
<feature type="transmembrane region" description="Helical" evidence="6">
    <location>
        <begin position="214"/>
        <end position="235"/>
    </location>
</feature>
<keyword evidence="2" id="KW-1003">Cell membrane</keyword>
<name>A0ABT4RLL5_9ACTN</name>
<feature type="transmembrane region" description="Helical" evidence="6">
    <location>
        <begin position="280"/>
        <end position="305"/>
    </location>
</feature>
<evidence type="ECO:0000313" key="9">
    <source>
        <dbReference type="Proteomes" id="UP001147700"/>
    </source>
</evidence>
<accession>A0ABT4RLL5</accession>
<organism evidence="8 9">
    <name type="scientific">Solirubrobacter deserti</name>
    <dbReference type="NCBI Taxonomy" id="2282478"/>
    <lineage>
        <taxon>Bacteria</taxon>
        <taxon>Bacillati</taxon>
        <taxon>Actinomycetota</taxon>
        <taxon>Thermoleophilia</taxon>
        <taxon>Solirubrobacterales</taxon>
        <taxon>Solirubrobacteraceae</taxon>
        <taxon>Solirubrobacter</taxon>
    </lineage>
</organism>
<evidence type="ECO:0000313" key="8">
    <source>
        <dbReference type="EMBL" id="MDA0139455.1"/>
    </source>
</evidence>
<feature type="transmembrane region" description="Helical" evidence="6">
    <location>
        <begin position="311"/>
        <end position="337"/>
    </location>
</feature>
<evidence type="ECO:0000259" key="7">
    <source>
        <dbReference type="PROSITE" id="PS50156"/>
    </source>
</evidence>
<reference evidence="8" key="1">
    <citation type="submission" date="2022-10" db="EMBL/GenBank/DDBJ databases">
        <title>The WGS of Solirubrobacter sp. CPCC 204708.</title>
        <authorList>
            <person name="Jiang Z."/>
        </authorList>
    </citation>
    <scope>NUCLEOTIDE SEQUENCE</scope>
    <source>
        <strain evidence="8">CPCC 204708</strain>
    </source>
</reference>
<dbReference type="EMBL" id="JAPCID010000026">
    <property type="protein sequence ID" value="MDA0139455.1"/>
    <property type="molecule type" value="Genomic_DNA"/>
</dbReference>
<dbReference type="Proteomes" id="UP001147700">
    <property type="component" value="Unassembled WGS sequence"/>
</dbReference>
<keyword evidence="4 6" id="KW-1133">Transmembrane helix</keyword>
<comment type="caution">
    <text evidence="8">The sequence shown here is derived from an EMBL/GenBank/DDBJ whole genome shotgun (WGS) entry which is preliminary data.</text>
</comment>
<dbReference type="SUPFAM" id="SSF82866">
    <property type="entry name" value="Multidrug efflux transporter AcrB transmembrane domain"/>
    <property type="match status" value="2"/>
</dbReference>
<feature type="transmembrane region" description="Helical" evidence="6">
    <location>
        <begin position="673"/>
        <end position="695"/>
    </location>
</feature>